<evidence type="ECO:0000259" key="2">
    <source>
        <dbReference type="Pfam" id="PF03432"/>
    </source>
</evidence>
<organism evidence="5 6">
    <name type="scientific">Thiomonas bhubaneswarensis</name>
    <dbReference type="NCBI Taxonomy" id="339866"/>
    <lineage>
        <taxon>Bacteria</taxon>
        <taxon>Pseudomonadati</taxon>
        <taxon>Pseudomonadota</taxon>
        <taxon>Betaproteobacteria</taxon>
        <taxon>Burkholderiales</taxon>
        <taxon>Thiomonas</taxon>
    </lineage>
</organism>
<proteinExistence type="predicted"/>
<feature type="domain" description="TraI-like middle" evidence="4">
    <location>
        <begin position="203"/>
        <end position="296"/>
    </location>
</feature>
<dbReference type="InterPro" id="IPR049751">
    <property type="entry name" value="TraI/MobA_relaxases"/>
</dbReference>
<dbReference type="InterPro" id="IPR005094">
    <property type="entry name" value="Endonuclease_MobA/VirD2"/>
</dbReference>
<evidence type="ECO:0000313" key="5">
    <source>
        <dbReference type="EMBL" id="CUA99753.1"/>
    </source>
</evidence>
<dbReference type="STRING" id="339866.GCA_001418255_02643"/>
<reference evidence="6" key="1">
    <citation type="submission" date="2015-08" db="EMBL/GenBank/DDBJ databases">
        <authorList>
            <person name="Varghese N."/>
        </authorList>
    </citation>
    <scope>NUCLEOTIDE SEQUENCE [LARGE SCALE GENOMIC DNA]</scope>
    <source>
        <strain evidence="6">DSM 18181</strain>
    </source>
</reference>
<dbReference type="InterPro" id="IPR054462">
    <property type="entry name" value="TraI_M"/>
</dbReference>
<sequence>MLAKIIARKTPARGFGEAVRYIARDRPDQAGDPRPEMGTLGFACPLDTAEDRQTAIAILDATAAAARRKTGSSPVYHVTLAWQAGEHPTATQIGAACAQVLGALGFEGHEALWALHRDTEHDHVHLIVNRVHPDGHTAKVPRLDWLLLDQAMREIERAQGWNHSPGPYVALETVSGPQVVRMSRAERQERGLLKEGPQTSPGAADAAHREAAASFQAWAAGGPAKAIKAALDTPGVTWERLHQQVARYGLHIEPKGSGMVVTTRLDDGRTLAAKASQLGRWASKAELEKRLGPWQPPPDKLPAASVSYQKSLDAGRLSAQADGPVRGLIADERTARRLERSAARKVLAARFKAEQDTARQDRPKQRAALVQQHRAERAALTVQLREERKALTAQAQQSGQPLAVVQSSLWALRAAQQREALQKRQAAQRKALSVKLPKQEVWRKWVEREAAQGDEAAQAALRGIRYRERRKKNQQVDGIEGEELDPLRKLTLAGLEAQIDHKRQTVLYRGTDGRERFTDTGPRIVLHDKGDDSLEAALRLAAQKYGGKVDITGSSEFRERAARQAVRLGLEVMDADLQAVVQDERQRRQTSRQAVPAVSRAVPPDEQEQPRPHLLDVLRGTTARQIEAEAEARAKRVAEIIARAEAAETEAETGPPGMRAVDAALAAWQQALTDAARTRAVQDWMRGMERIEQQGGDVAAANAHSRKALGGRYAGFMREVGGLARQRVQHRENDRGMSR</sequence>
<dbReference type="RefSeq" id="WP_055451478.1">
    <property type="nucleotide sequence ID" value="NZ_CYHF01000010.1"/>
</dbReference>
<gene>
    <name evidence="5" type="ORF">Ga0061069_11083</name>
</gene>
<evidence type="ECO:0000259" key="4">
    <source>
        <dbReference type="Pfam" id="PF22863"/>
    </source>
</evidence>
<dbReference type="Proteomes" id="UP000183649">
    <property type="component" value="Unassembled WGS sequence"/>
</dbReference>
<feature type="domain" description="MobA/VirD2-like nuclease" evidence="2">
    <location>
        <begin position="50"/>
        <end position="161"/>
    </location>
</feature>
<evidence type="ECO:0000259" key="3">
    <source>
        <dbReference type="Pfam" id="PF18821"/>
    </source>
</evidence>
<feature type="region of interest" description="Disordered" evidence="1">
    <location>
        <begin position="583"/>
        <end position="610"/>
    </location>
</feature>
<dbReference type="OrthoDB" id="279005at2"/>
<protein>
    <submittedName>
        <fullName evidence="5">Relaxase/Mobilisation nuclease domain</fullName>
    </submittedName>
</protein>
<dbReference type="EMBL" id="CYHF01000010">
    <property type="protein sequence ID" value="CUA99753.1"/>
    <property type="molecule type" value="Genomic_DNA"/>
</dbReference>
<dbReference type="AlphaFoldDB" id="A0A0K6I9Q9"/>
<dbReference type="Pfam" id="PF22863">
    <property type="entry name" value="TraI_middle"/>
    <property type="match status" value="1"/>
</dbReference>
<feature type="domain" description="Large polyvalent protein-associated" evidence="3">
    <location>
        <begin position="495"/>
        <end position="584"/>
    </location>
</feature>
<keyword evidence="6" id="KW-1185">Reference proteome</keyword>
<evidence type="ECO:0000313" key="6">
    <source>
        <dbReference type="Proteomes" id="UP000183649"/>
    </source>
</evidence>
<dbReference type="Pfam" id="PF18821">
    <property type="entry name" value="LPD7"/>
    <property type="match status" value="1"/>
</dbReference>
<name>A0A0K6I9Q9_9BURK</name>
<accession>A0A0K6I9Q9</accession>
<dbReference type="Pfam" id="PF03432">
    <property type="entry name" value="Relaxase"/>
    <property type="match status" value="1"/>
</dbReference>
<dbReference type="NCBIfam" id="NF041893">
    <property type="entry name" value="TraI_MobP_relax"/>
    <property type="match status" value="1"/>
</dbReference>
<dbReference type="InterPro" id="IPR040677">
    <property type="entry name" value="LPD7"/>
</dbReference>
<evidence type="ECO:0000256" key="1">
    <source>
        <dbReference type="SAM" id="MobiDB-lite"/>
    </source>
</evidence>